<name>A0AAD7DRD2_MYCRO</name>
<dbReference type="AlphaFoldDB" id="A0AAD7DRD2"/>
<evidence type="ECO:0000313" key="3">
    <source>
        <dbReference type="Proteomes" id="UP001221757"/>
    </source>
</evidence>
<feature type="compositionally biased region" description="Low complexity" evidence="1">
    <location>
        <begin position="86"/>
        <end position="99"/>
    </location>
</feature>
<reference evidence="2" key="1">
    <citation type="submission" date="2023-03" db="EMBL/GenBank/DDBJ databases">
        <title>Massive genome expansion in bonnet fungi (Mycena s.s.) driven by repeated elements and novel gene families across ecological guilds.</title>
        <authorList>
            <consortium name="Lawrence Berkeley National Laboratory"/>
            <person name="Harder C.B."/>
            <person name="Miyauchi S."/>
            <person name="Viragh M."/>
            <person name="Kuo A."/>
            <person name="Thoen E."/>
            <person name="Andreopoulos B."/>
            <person name="Lu D."/>
            <person name="Skrede I."/>
            <person name="Drula E."/>
            <person name="Henrissat B."/>
            <person name="Morin E."/>
            <person name="Kohler A."/>
            <person name="Barry K."/>
            <person name="LaButti K."/>
            <person name="Morin E."/>
            <person name="Salamov A."/>
            <person name="Lipzen A."/>
            <person name="Mereny Z."/>
            <person name="Hegedus B."/>
            <person name="Baldrian P."/>
            <person name="Stursova M."/>
            <person name="Weitz H."/>
            <person name="Taylor A."/>
            <person name="Grigoriev I.V."/>
            <person name="Nagy L.G."/>
            <person name="Martin F."/>
            <person name="Kauserud H."/>
        </authorList>
    </citation>
    <scope>NUCLEOTIDE SEQUENCE</scope>
    <source>
        <strain evidence="2">CBHHK067</strain>
    </source>
</reference>
<dbReference type="Proteomes" id="UP001221757">
    <property type="component" value="Unassembled WGS sequence"/>
</dbReference>
<feature type="region of interest" description="Disordered" evidence="1">
    <location>
        <begin position="194"/>
        <end position="216"/>
    </location>
</feature>
<keyword evidence="3" id="KW-1185">Reference proteome</keyword>
<comment type="caution">
    <text evidence="2">The sequence shown here is derived from an EMBL/GenBank/DDBJ whole genome shotgun (WGS) entry which is preliminary data.</text>
</comment>
<evidence type="ECO:0000256" key="1">
    <source>
        <dbReference type="SAM" id="MobiDB-lite"/>
    </source>
</evidence>
<proteinExistence type="predicted"/>
<dbReference type="EMBL" id="JARKIE010000036">
    <property type="protein sequence ID" value="KAJ7695931.1"/>
    <property type="molecule type" value="Genomic_DNA"/>
</dbReference>
<sequence>CTLPVFEELLDDPHNEIILDLLFTLAYWHALAKLRLHTDFTISKLQEVTTFLGRQLHHFTCVTCAAFTTKELPQEEAARGRRNTKKAAAASAAGKTAQKPKAGGSKIKIFNMETYKDHSLDDYVHTILFFGTVDLYSTQPGELEHCRVKRYYARTNKNDAVGQMTQLKRREAALFKISRAKLEAKRIPLITTVENPLPAEPGPSTTTSKHKRKSRATLKKTLPILDFAESESLPYTPPDVHFHISQSLNYYCNIPTWLRENTGDPAVKVRISMH</sequence>
<feature type="non-terminal residue" evidence="2">
    <location>
        <position position="274"/>
    </location>
</feature>
<gene>
    <name evidence="2" type="ORF">B0H17DRAFT_930175</name>
</gene>
<accession>A0AAD7DRD2</accession>
<organism evidence="2 3">
    <name type="scientific">Mycena rosella</name>
    <name type="common">Pink bonnet</name>
    <name type="synonym">Agaricus rosellus</name>
    <dbReference type="NCBI Taxonomy" id="1033263"/>
    <lineage>
        <taxon>Eukaryota</taxon>
        <taxon>Fungi</taxon>
        <taxon>Dikarya</taxon>
        <taxon>Basidiomycota</taxon>
        <taxon>Agaricomycotina</taxon>
        <taxon>Agaricomycetes</taxon>
        <taxon>Agaricomycetidae</taxon>
        <taxon>Agaricales</taxon>
        <taxon>Marasmiineae</taxon>
        <taxon>Mycenaceae</taxon>
        <taxon>Mycena</taxon>
    </lineage>
</organism>
<feature type="region of interest" description="Disordered" evidence="1">
    <location>
        <begin position="75"/>
        <end position="100"/>
    </location>
</feature>
<evidence type="ECO:0000313" key="2">
    <source>
        <dbReference type="EMBL" id="KAJ7695931.1"/>
    </source>
</evidence>
<protein>
    <submittedName>
        <fullName evidence="2">Uncharacterized protein</fullName>
    </submittedName>
</protein>